<dbReference type="Pfam" id="PF03479">
    <property type="entry name" value="PCC"/>
    <property type="match status" value="1"/>
</dbReference>
<dbReference type="PROSITE" id="PS51742">
    <property type="entry name" value="PPC"/>
    <property type="match status" value="1"/>
</dbReference>
<dbReference type="PANTHER" id="PTHR34988">
    <property type="entry name" value="PROTEIN, PUTATIVE-RELATED"/>
    <property type="match status" value="1"/>
</dbReference>
<feature type="domain" description="PPC" evidence="1">
    <location>
        <begin position="25"/>
        <end position="169"/>
    </location>
</feature>
<dbReference type="EMBL" id="NPCC01000014">
    <property type="protein sequence ID" value="PAE88630.1"/>
    <property type="molecule type" value="Genomic_DNA"/>
</dbReference>
<dbReference type="Gene3D" id="3.30.1330.80">
    <property type="entry name" value="Hypothetical protein, similar to alpha- acetolactate decarboxylase, domain 2"/>
    <property type="match status" value="1"/>
</dbReference>
<gene>
    <name evidence="2" type="ORF">CHH72_12105</name>
</gene>
<comment type="caution">
    <text evidence="2">The sequence shown here is derived from an EMBL/GenBank/DDBJ whole genome shotgun (WGS) entry which is preliminary data.</text>
</comment>
<dbReference type="SUPFAM" id="SSF117856">
    <property type="entry name" value="AF0104/ALDC/Ptd012-like"/>
    <property type="match status" value="1"/>
</dbReference>
<evidence type="ECO:0000313" key="3">
    <source>
        <dbReference type="Proteomes" id="UP000216207"/>
    </source>
</evidence>
<dbReference type="AlphaFoldDB" id="A0A268P018"/>
<dbReference type="InterPro" id="IPR005175">
    <property type="entry name" value="PPC_dom"/>
</dbReference>
<evidence type="ECO:0000313" key="2">
    <source>
        <dbReference type="EMBL" id="PAE88630.1"/>
    </source>
</evidence>
<accession>A0A268P018</accession>
<dbReference type="Proteomes" id="UP000216207">
    <property type="component" value="Unassembled WGS sequence"/>
</dbReference>
<organism evidence="2 3">
    <name type="scientific">Shouchella clausii</name>
    <name type="common">Alkalihalobacillus clausii</name>
    <dbReference type="NCBI Taxonomy" id="79880"/>
    <lineage>
        <taxon>Bacteria</taxon>
        <taxon>Bacillati</taxon>
        <taxon>Bacillota</taxon>
        <taxon>Bacilli</taxon>
        <taxon>Bacillales</taxon>
        <taxon>Bacillaceae</taxon>
        <taxon>Shouchella</taxon>
    </lineage>
</organism>
<reference evidence="2 3" key="1">
    <citation type="submission" date="2017-07" db="EMBL/GenBank/DDBJ databases">
        <title>Isolation and whole genome analysis of endospore-forming bacteria from heroin.</title>
        <authorList>
            <person name="Kalinowski J."/>
            <person name="Ahrens B."/>
            <person name="Al-Dilaimi A."/>
            <person name="Winkler A."/>
            <person name="Wibberg D."/>
            <person name="Schleenbecker U."/>
            <person name="Ruckert C."/>
            <person name="Wolfel R."/>
            <person name="Grass G."/>
        </authorList>
    </citation>
    <scope>NUCLEOTIDE SEQUENCE [LARGE SCALE GENOMIC DNA]</scope>
    <source>
        <strain evidence="2 3">7539</strain>
    </source>
</reference>
<evidence type="ECO:0000259" key="1">
    <source>
        <dbReference type="PROSITE" id="PS51742"/>
    </source>
</evidence>
<dbReference type="PANTHER" id="PTHR34988:SF1">
    <property type="entry name" value="DNA-BINDING PROTEIN"/>
    <property type="match status" value="1"/>
</dbReference>
<proteinExistence type="predicted"/>
<name>A0A268P018_SHOCL</name>
<sequence>MRRKCNRIKRGSDEMTERVSHLFKASESQTYFGSICAGEDLMDKIIELCEQHGIRSGMVTCIGSLKQAGFTVFKMKNGRTDGYAPPTVIAEPVELIQATGFICEDEHGKLDLHLHGIIEKQDETVSAGHFLRGYNKVCITAEYCVISAGHVTGKRHYDPSLGYKVINFHHSGVGGD</sequence>
<protein>
    <recommendedName>
        <fullName evidence="1">PPC domain-containing protein</fullName>
    </recommendedName>
</protein>
<dbReference type="CDD" id="cd11378">
    <property type="entry name" value="DUF296"/>
    <property type="match status" value="1"/>
</dbReference>